<evidence type="ECO:0008006" key="4">
    <source>
        <dbReference type="Google" id="ProtNLM"/>
    </source>
</evidence>
<dbReference type="InterPro" id="IPR047784">
    <property type="entry name" value="TrgA"/>
</dbReference>
<sequence>MPTAARLVAAICICLVAFIVSHLIMPLMPESTAFGMFAYVNAGIGLCVGWSVMGKRAGGGSSAALNNGFSGILMLVLWGLFLHSCYQMFGRAMANWYDGAFDALLAVFKFMAEFALVMADPLVIISLITGGILSGLATEYAWRRWR</sequence>
<protein>
    <recommendedName>
        <fullName evidence="4">Tellurite resistance protein</fullName>
    </recommendedName>
</protein>
<organism evidence="2 3">
    <name type="scientific">Roseobacter fucihabitans</name>
    <dbReference type="NCBI Taxonomy" id="1537242"/>
    <lineage>
        <taxon>Bacteria</taxon>
        <taxon>Pseudomonadati</taxon>
        <taxon>Pseudomonadota</taxon>
        <taxon>Alphaproteobacteria</taxon>
        <taxon>Rhodobacterales</taxon>
        <taxon>Roseobacteraceae</taxon>
        <taxon>Roseobacter</taxon>
    </lineage>
</organism>
<feature type="transmembrane region" description="Helical" evidence="1">
    <location>
        <begin position="114"/>
        <end position="137"/>
    </location>
</feature>
<dbReference type="RefSeq" id="WP_187430776.1">
    <property type="nucleotide sequence ID" value="NZ_CP143423.1"/>
</dbReference>
<keyword evidence="1" id="KW-0812">Transmembrane</keyword>
<gene>
    <name evidence="2" type="ORF">ROLI_020220</name>
</gene>
<feature type="transmembrane region" description="Helical" evidence="1">
    <location>
        <begin position="65"/>
        <end position="89"/>
    </location>
</feature>
<evidence type="ECO:0000313" key="2">
    <source>
        <dbReference type="EMBL" id="WVX48938.1"/>
    </source>
</evidence>
<dbReference type="Proteomes" id="UP001318682">
    <property type="component" value="Chromosome"/>
</dbReference>
<reference evidence="3" key="1">
    <citation type="submission" date="2024-01" db="EMBL/GenBank/DDBJ databases">
        <title>Roseobacter fucihabitans sp. nov., isolated from the brown alga Fucus spiralis.</title>
        <authorList>
            <person name="Hahnke S."/>
            <person name="Berger M."/>
            <person name="Schlingloff A."/>
            <person name="Athale I."/>
            <person name="Neumann-Schaal M."/>
            <person name="Adenaya A."/>
            <person name="Poehlein A."/>
            <person name="Daniel R."/>
            <person name="Pertersen J."/>
            <person name="Brinkhoff T."/>
        </authorList>
    </citation>
    <scope>NUCLEOTIDE SEQUENCE [LARGE SCALE GENOMIC DNA]</scope>
    <source>
        <strain evidence="3">B14</strain>
    </source>
</reference>
<feature type="transmembrane region" description="Helical" evidence="1">
    <location>
        <begin position="34"/>
        <end position="53"/>
    </location>
</feature>
<feature type="transmembrane region" description="Helical" evidence="1">
    <location>
        <begin position="7"/>
        <end position="28"/>
    </location>
</feature>
<keyword evidence="1" id="KW-1133">Transmembrane helix</keyword>
<evidence type="ECO:0000313" key="3">
    <source>
        <dbReference type="Proteomes" id="UP001318682"/>
    </source>
</evidence>
<dbReference type="NCBIfam" id="NF033773">
    <property type="entry name" value="tellur_TrgA"/>
    <property type="match status" value="1"/>
</dbReference>
<name>A0ABZ2BU50_9RHOB</name>
<dbReference type="EMBL" id="CP143423">
    <property type="protein sequence ID" value="WVX48938.1"/>
    <property type="molecule type" value="Genomic_DNA"/>
</dbReference>
<evidence type="ECO:0000256" key="1">
    <source>
        <dbReference type="SAM" id="Phobius"/>
    </source>
</evidence>
<proteinExistence type="predicted"/>
<keyword evidence="1" id="KW-0472">Membrane</keyword>
<keyword evidence="3" id="KW-1185">Reference proteome</keyword>
<accession>A0ABZ2BU50</accession>